<comment type="caution">
    <text evidence="2">The sequence shown here is derived from an EMBL/GenBank/DDBJ whole genome shotgun (WGS) entry which is preliminary data.</text>
</comment>
<reference evidence="2 5" key="1">
    <citation type="submission" date="2014-07" db="EMBL/GenBank/DDBJ databases">
        <title>Porphyromonadaceae bacterium OUH 308042 = ATCC BAA-2681 = DSM 28342 draft genome.</title>
        <authorList>
            <person name="Sydenham T.V."/>
            <person name="Hasman H."/>
            <person name="Justensen U.S."/>
        </authorList>
    </citation>
    <scope>NUCLEOTIDE SEQUENCE [LARGE SCALE GENOMIC DNA]</scope>
    <source>
        <strain evidence="2 5">OUH 308042</strain>
    </source>
</reference>
<dbReference type="EMBL" id="JPIT01000016">
    <property type="protein sequence ID" value="KIO46117.1"/>
    <property type="molecule type" value="Genomic_DNA"/>
</dbReference>
<dbReference type="RefSeq" id="WP_041502944.1">
    <property type="nucleotide sequence ID" value="NZ_JPIT01000016.1"/>
</dbReference>
<dbReference type="Pfam" id="PF11307">
    <property type="entry name" value="DUF3109"/>
    <property type="match status" value="1"/>
</dbReference>
<dbReference type="Proteomes" id="UP000031980">
    <property type="component" value="Unassembled WGS sequence"/>
</dbReference>
<organism evidence="2 5">
    <name type="scientific">Sanguibacteroides justesenii</name>
    <dbReference type="NCBI Taxonomy" id="1547597"/>
    <lineage>
        <taxon>Bacteria</taxon>
        <taxon>Pseudomonadati</taxon>
        <taxon>Bacteroidota</taxon>
        <taxon>Bacteroidia</taxon>
        <taxon>Bacteroidales</taxon>
        <taxon>Porphyromonadaceae</taxon>
        <taxon>Sanguibacteroides</taxon>
    </lineage>
</organism>
<dbReference type="EMBL" id="JPIU01000049">
    <property type="protein sequence ID" value="KIO42865.1"/>
    <property type="molecule type" value="Genomic_DNA"/>
</dbReference>
<evidence type="ECO:0000313" key="4">
    <source>
        <dbReference type="Proteomes" id="UP000031937"/>
    </source>
</evidence>
<dbReference type="AlphaFoldDB" id="A0A0C3R224"/>
<dbReference type="InterPro" id="IPR021458">
    <property type="entry name" value="Rv0495c"/>
</dbReference>
<protein>
    <submittedName>
        <fullName evidence="2">Uncharacterized protein</fullName>
    </submittedName>
</protein>
<reference evidence="3 4" key="2">
    <citation type="submission" date="2014-07" db="EMBL/GenBank/DDBJ databases">
        <title>Porphyromonadaceae bacterium OUH 334697 = ATCC BAA-2682 = DSM 28341 draft genome.</title>
        <authorList>
            <person name="Sydenham T.V."/>
            <person name="Hasman H."/>
            <person name="Justesen U.S."/>
        </authorList>
    </citation>
    <scope>NUCLEOTIDE SEQUENCE [LARGE SCALE GENOMIC DNA]</scope>
    <source>
        <strain evidence="3 4">OUH 334697</strain>
    </source>
</reference>
<gene>
    <name evidence="2" type="ORF">BA92_13445</name>
    <name evidence="3" type="ORF">IE90_04750</name>
</gene>
<evidence type="ECO:0000313" key="5">
    <source>
        <dbReference type="Proteomes" id="UP000031980"/>
    </source>
</evidence>
<evidence type="ECO:0000313" key="3">
    <source>
        <dbReference type="EMBL" id="KIO46117.1"/>
    </source>
</evidence>
<accession>A0A0C3R224</accession>
<proteinExistence type="inferred from homology"/>
<name>A0A0C3R224_9PORP</name>
<evidence type="ECO:0000256" key="1">
    <source>
        <dbReference type="ARBA" id="ARBA00093770"/>
    </source>
</evidence>
<dbReference type="Proteomes" id="UP000031937">
    <property type="component" value="Unassembled WGS sequence"/>
</dbReference>
<evidence type="ECO:0000313" key="2">
    <source>
        <dbReference type="EMBL" id="KIO42865.1"/>
    </source>
</evidence>
<sequence>MIQIGDTIVSLDVIKKEFCCDLSVCKGICCVEGDAGAPLEEEEEKYIRENYENIKLYMKPEGIQAVEEQGWAVIDVEGDLGTPLIHGGECAYAIEENGSCWCAIEKAWTEGKSTFRKPISCHLYPVRITRYPSYQAVNYDEWKICAGAKIKGEKKGIPLYIFLKDALIEKYGTEWYEQLCYVANEIKRGKIKFKL</sequence>
<keyword evidence="5" id="KW-1185">Reference proteome</keyword>
<dbReference type="OrthoDB" id="597501at2"/>
<comment type="similarity">
    <text evidence="1">Belongs to the Rv0495c family.</text>
</comment>